<keyword evidence="3" id="KW-1185">Reference proteome</keyword>
<name>A0A0B9A4Q9_9SPHN</name>
<dbReference type="RefSeq" id="WP_052242567.1">
    <property type="nucleotide sequence ID" value="NZ_JBNNWK010000019.1"/>
</dbReference>
<evidence type="ECO:0000256" key="1">
    <source>
        <dbReference type="SAM" id="SignalP"/>
    </source>
</evidence>
<evidence type="ECO:0000313" key="2">
    <source>
        <dbReference type="EMBL" id="KHS44310.1"/>
    </source>
</evidence>
<evidence type="ECO:0000313" key="3">
    <source>
        <dbReference type="Proteomes" id="UP000031338"/>
    </source>
</evidence>
<keyword evidence="1" id="KW-0732">Signal</keyword>
<dbReference type="AlphaFoldDB" id="A0A0B9A4Q9"/>
<protein>
    <submittedName>
        <fullName evidence="2">Uncharacterized protein</fullName>
    </submittedName>
</protein>
<comment type="caution">
    <text evidence="2">The sequence shown here is derived from an EMBL/GenBank/DDBJ whole genome shotgun (WGS) entry which is preliminary data.</text>
</comment>
<sequence>MIVRAGTGWQYALADLSLILFLATASALSQAGDKAHQSATAVLPVAAVSESEPVAVWSAGSNAPPLDIWLDQVAKDPRLEVRIVIRYTGDSRSAAMAQAAQLAESGGPRASQARIFVEPGQRAGASVTLVYTSEVSARRQTNDAARPVIQSGT</sequence>
<accession>A0A0B9A4Q9</accession>
<feature type="chain" id="PRO_5002141306" evidence="1">
    <location>
        <begin position="32"/>
        <end position="153"/>
    </location>
</feature>
<dbReference type="PATRIC" id="fig|48936.3.peg.3196"/>
<organism evidence="2 3">
    <name type="scientific">Novosphingobium subterraneum</name>
    <dbReference type="NCBI Taxonomy" id="48936"/>
    <lineage>
        <taxon>Bacteria</taxon>
        <taxon>Pseudomonadati</taxon>
        <taxon>Pseudomonadota</taxon>
        <taxon>Alphaproteobacteria</taxon>
        <taxon>Sphingomonadales</taxon>
        <taxon>Sphingomonadaceae</taxon>
        <taxon>Novosphingobium</taxon>
    </lineage>
</organism>
<dbReference type="Proteomes" id="UP000031338">
    <property type="component" value="Unassembled WGS sequence"/>
</dbReference>
<reference evidence="2 3" key="1">
    <citation type="submission" date="2014-10" db="EMBL/GenBank/DDBJ databases">
        <title>Draft genome sequence of Novosphingobium subterraneum DSM 12447.</title>
        <authorList>
            <person name="Gan H.M."/>
            <person name="Gan H.Y."/>
            <person name="Savka M.A."/>
        </authorList>
    </citation>
    <scope>NUCLEOTIDE SEQUENCE [LARGE SCALE GENOMIC DNA]</scope>
    <source>
        <strain evidence="2 3">DSM 12447</strain>
    </source>
</reference>
<dbReference type="EMBL" id="JRVC01000017">
    <property type="protein sequence ID" value="KHS44310.1"/>
    <property type="molecule type" value="Genomic_DNA"/>
</dbReference>
<gene>
    <name evidence="2" type="ORF">NJ75_03179</name>
</gene>
<dbReference type="STRING" id="48936.NJ75_03179"/>
<feature type="signal peptide" evidence="1">
    <location>
        <begin position="1"/>
        <end position="31"/>
    </location>
</feature>
<proteinExistence type="predicted"/>